<protein>
    <submittedName>
        <fullName evidence="1">Short chain dehydrogenase</fullName>
    </submittedName>
</protein>
<feature type="non-terminal residue" evidence="1">
    <location>
        <position position="206"/>
    </location>
</feature>
<organism evidence="1 2">
    <name type="scientific">Pseudomonas putida</name>
    <name type="common">Arthrobacter siderocapsulatus</name>
    <dbReference type="NCBI Taxonomy" id="303"/>
    <lineage>
        <taxon>Bacteria</taxon>
        <taxon>Pseudomonadati</taxon>
        <taxon>Pseudomonadota</taxon>
        <taxon>Gammaproteobacteria</taxon>
        <taxon>Pseudomonadales</taxon>
        <taxon>Pseudomonadaceae</taxon>
        <taxon>Pseudomonas</taxon>
    </lineage>
</organism>
<name>A0AAW6PMF8_PSEPU</name>
<sequence>MSDRYLGFANSNLGRRLVDALGLPRPAPLERWQAGRLRPVEGALVLGGGPLAGQVEAIAPRLTDALYSFNANHLQAEAWVAGLGPKIKAVVFDASHLSDSDALKQLREFFQPLLRSLAPSAHVVVLGRAPESLDDPLASVAQRALEGFSRSLAKELLNGATAQLLYVAPGAEDQLEGALRFFLSPKSAFISGQVLRLEACTSQVGD</sequence>
<accession>A0AAW6PMF8</accession>
<dbReference type="Gene3D" id="3.40.50.720">
    <property type="entry name" value="NAD(P)-binding Rossmann-like Domain"/>
    <property type="match status" value="1"/>
</dbReference>
<gene>
    <name evidence="1" type="ORF">P3W50_09290</name>
</gene>
<comment type="caution">
    <text evidence="1">The sequence shown here is derived from an EMBL/GenBank/DDBJ whole genome shotgun (WGS) entry which is preliminary data.</text>
</comment>
<dbReference type="Proteomes" id="UP001217741">
    <property type="component" value="Unassembled WGS sequence"/>
</dbReference>
<evidence type="ECO:0000313" key="1">
    <source>
        <dbReference type="EMBL" id="MDF3870665.1"/>
    </source>
</evidence>
<dbReference type="EMBL" id="JARJLO010000134">
    <property type="protein sequence ID" value="MDF3870665.1"/>
    <property type="molecule type" value="Genomic_DNA"/>
</dbReference>
<dbReference type="AlphaFoldDB" id="A0AAW6PMF8"/>
<reference evidence="1" key="1">
    <citation type="submission" date="2023-03" db="EMBL/GenBank/DDBJ databases">
        <title>Draft assemblies of triclosan tolerant bacteria isolated from returned activated sludge.</title>
        <authorList>
            <person name="Van Hamelsveld S."/>
        </authorList>
    </citation>
    <scope>NUCLEOTIDE SEQUENCE</scope>
    <source>
        <strain evidence="1">GW210012_S60</strain>
    </source>
</reference>
<proteinExistence type="predicted"/>
<evidence type="ECO:0000313" key="2">
    <source>
        <dbReference type="Proteomes" id="UP001217741"/>
    </source>
</evidence>